<evidence type="ECO:0000313" key="1">
    <source>
        <dbReference type="EMBL" id="GAX89525.1"/>
    </source>
</evidence>
<gene>
    <name evidence="1" type="ORF">EFBL_1149</name>
</gene>
<name>A0A292YLZ5_9BACL</name>
<proteinExistence type="predicted"/>
<keyword evidence="2" id="KW-1185">Reference proteome</keyword>
<organism evidence="1 2">
    <name type="scientific">Effusibacillus lacus</name>
    <dbReference type="NCBI Taxonomy" id="1348429"/>
    <lineage>
        <taxon>Bacteria</taxon>
        <taxon>Bacillati</taxon>
        <taxon>Bacillota</taxon>
        <taxon>Bacilli</taxon>
        <taxon>Bacillales</taxon>
        <taxon>Alicyclobacillaceae</taxon>
        <taxon>Effusibacillus</taxon>
    </lineage>
</organism>
<protein>
    <submittedName>
        <fullName evidence="1">Uncharacterized protein</fullName>
    </submittedName>
</protein>
<reference evidence="2" key="1">
    <citation type="submission" date="2017-07" db="EMBL/GenBank/DDBJ databases">
        <title>Draft genome sequence of Effusibacillus lacus strain skLN1.</title>
        <authorList>
            <person name="Watanabe M."/>
            <person name="Kojima H."/>
            <person name="Fukui M."/>
        </authorList>
    </citation>
    <scope>NUCLEOTIDE SEQUENCE [LARGE SCALE GENOMIC DNA]</scope>
    <source>
        <strain evidence="2">skLN1</strain>
    </source>
</reference>
<evidence type="ECO:0000313" key="2">
    <source>
        <dbReference type="Proteomes" id="UP000217785"/>
    </source>
</evidence>
<dbReference type="Proteomes" id="UP000217785">
    <property type="component" value="Unassembled WGS sequence"/>
</dbReference>
<dbReference type="EMBL" id="BDUF01000023">
    <property type="protein sequence ID" value="GAX89525.1"/>
    <property type="molecule type" value="Genomic_DNA"/>
</dbReference>
<accession>A0A292YLZ5</accession>
<comment type="caution">
    <text evidence="1">The sequence shown here is derived from an EMBL/GenBank/DDBJ whole genome shotgun (WGS) entry which is preliminary data.</text>
</comment>
<sequence length="99" mass="10993">MWGVLAWFRVPVHIRMGEMADIGGEPRTYVQAMLVAPAVRQVGQVWLLVRSGRVPTESLGIALVDSAELAAEDVGQVCRLVIAFWNSMSLPDWNRLPHP</sequence>
<dbReference type="AlphaFoldDB" id="A0A292YLZ5"/>